<feature type="domain" description="Major facilitator superfamily (MFS) profile" evidence="9">
    <location>
        <begin position="19"/>
        <end position="462"/>
    </location>
</feature>
<feature type="transmembrane region" description="Helical" evidence="8">
    <location>
        <begin position="122"/>
        <end position="142"/>
    </location>
</feature>
<dbReference type="EMBL" id="MSFO01000002">
    <property type="protein sequence ID" value="PLB52020.1"/>
    <property type="molecule type" value="Genomic_DNA"/>
</dbReference>
<evidence type="ECO:0000256" key="7">
    <source>
        <dbReference type="RuleBase" id="RU003346"/>
    </source>
</evidence>
<evidence type="ECO:0000256" key="4">
    <source>
        <dbReference type="ARBA" id="ARBA00022692"/>
    </source>
</evidence>
<dbReference type="OrthoDB" id="6612291at2759"/>
<feature type="transmembrane region" description="Helical" evidence="8">
    <location>
        <begin position="439"/>
        <end position="456"/>
    </location>
</feature>
<feature type="transmembrane region" description="Helical" evidence="8">
    <location>
        <begin position="407"/>
        <end position="430"/>
    </location>
</feature>
<evidence type="ECO:0000256" key="8">
    <source>
        <dbReference type="SAM" id="Phobius"/>
    </source>
</evidence>
<comment type="caution">
    <text evidence="10">The sequence shown here is derived from an EMBL/GenBank/DDBJ whole genome shotgun (WGS) entry which is preliminary data.</text>
</comment>
<dbReference type="GeneID" id="36554091"/>
<dbReference type="PANTHER" id="PTHR48022">
    <property type="entry name" value="PLASTIDIC GLUCOSE TRANSPORTER 4"/>
    <property type="match status" value="1"/>
</dbReference>
<sequence>MVIQNNRIVSSFNPRLLFSCSLIALSQVNFGMDQGAFSNTQAMGVFTQKFGEYNPDTDAYALNPTYLSLLNSLPYIGFAVGLACGGFVSRRFGRRMSMFVMCLWALVGATILVTAQSKAQMLAGRIVAYVYIGMELAVVPVFQSEIVPAQVRGFVVGTYQAGLLVGQLLMSIICRGTSDLKGDASWKIPLGLLYIIPSIVACSVWFMPESPRLLMLNSQPEKAQQALQSLRRGRFSAEQIEHEFQQLQNALAATKTPENDWQIKEIFQGWNLQRTMITIGTNVFMQLTGQNFVSHYGPIFIQSLGAVNPFSMSCINSGINIVVVLVTMGLVDRVGRVPLMLLGSLTQLTSRLIMGSLGTLSTPSGTIKAVITATVTVFGAGYSLGWAPLSHVVAAETPTSRLRDVTYTTGTLFNVVIQFGVSFAVPYLLYEPARLGSKVGFIFAGCALGAVLFTWFCVPEGRGRTLEEMDELWERGVRVRDFRRRDL</sequence>
<reference evidence="10 11" key="1">
    <citation type="submission" date="2016-12" db="EMBL/GenBank/DDBJ databases">
        <title>The genomes of Aspergillus section Nigri reveals drivers in fungal speciation.</title>
        <authorList>
            <consortium name="DOE Joint Genome Institute"/>
            <person name="Vesth T.C."/>
            <person name="Nybo J."/>
            <person name="Theobald S."/>
            <person name="Brandl J."/>
            <person name="Frisvad J.C."/>
            <person name="Nielsen K.F."/>
            <person name="Lyhne E.K."/>
            <person name="Kogle M.E."/>
            <person name="Kuo A."/>
            <person name="Riley R."/>
            <person name="Clum A."/>
            <person name="Nolan M."/>
            <person name="Lipzen A."/>
            <person name="Salamov A."/>
            <person name="Henrissat B."/>
            <person name="Wiebenga A."/>
            <person name="De Vries R.P."/>
            <person name="Grigoriev I.V."/>
            <person name="Mortensen U.H."/>
            <person name="Andersen M.R."/>
            <person name="Baker S.E."/>
        </authorList>
    </citation>
    <scope>NUCLEOTIDE SEQUENCE [LARGE SCALE GENOMIC DNA]</scope>
    <source>
        <strain evidence="10 11">IBT 23096</strain>
    </source>
</reference>
<evidence type="ECO:0000313" key="10">
    <source>
        <dbReference type="EMBL" id="PLB52020.1"/>
    </source>
</evidence>
<feature type="transmembrane region" description="Helical" evidence="8">
    <location>
        <begin position="96"/>
        <end position="116"/>
    </location>
</feature>
<organism evidence="10 11">
    <name type="scientific">Aspergillus steynii IBT 23096</name>
    <dbReference type="NCBI Taxonomy" id="1392250"/>
    <lineage>
        <taxon>Eukaryota</taxon>
        <taxon>Fungi</taxon>
        <taxon>Dikarya</taxon>
        <taxon>Ascomycota</taxon>
        <taxon>Pezizomycotina</taxon>
        <taxon>Eurotiomycetes</taxon>
        <taxon>Eurotiomycetidae</taxon>
        <taxon>Eurotiales</taxon>
        <taxon>Aspergillaceae</taxon>
        <taxon>Aspergillus</taxon>
        <taxon>Aspergillus subgen. Circumdati</taxon>
    </lineage>
</organism>
<feature type="transmembrane region" description="Helical" evidence="8">
    <location>
        <begin position="366"/>
        <end position="387"/>
    </location>
</feature>
<feature type="transmembrane region" description="Helical" evidence="8">
    <location>
        <begin position="310"/>
        <end position="331"/>
    </location>
</feature>
<feature type="transmembrane region" description="Helical" evidence="8">
    <location>
        <begin position="188"/>
        <end position="207"/>
    </location>
</feature>
<dbReference type="GO" id="GO:0005351">
    <property type="term" value="F:carbohydrate:proton symporter activity"/>
    <property type="evidence" value="ECO:0007669"/>
    <property type="project" value="TreeGrafter"/>
</dbReference>
<dbReference type="PROSITE" id="PS50850">
    <property type="entry name" value="MFS"/>
    <property type="match status" value="1"/>
</dbReference>
<dbReference type="AlphaFoldDB" id="A0A2I2GGM5"/>
<keyword evidence="5 8" id="KW-1133">Transmembrane helix</keyword>
<dbReference type="GO" id="GO:0016020">
    <property type="term" value="C:membrane"/>
    <property type="evidence" value="ECO:0007669"/>
    <property type="project" value="UniProtKB-SubCell"/>
</dbReference>
<gene>
    <name evidence="10" type="ORF">P170DRAFT_401834</name>
</gene>
<proteinExistence type="inferred from homology"/>
<dbReference type="InterPro" id="IPR036259">
    <property type="entry name" value="MFS_trans_sf"/>
</dbReference>
<accession>A0A2I2GGM5</accession>
<dbReference type="RefSeq" id="XP_024707322.1">
    <property type="nucleotide sequence ID" value="XM_024846392.1"/>
</dbReference>
<evidence type="ECO:0000256" key="3">
    <source>
        <dbReference type="ARBA" id="ARBA00022448"/>
    </source>
</evidence>
<dbReference type="SUPFAM" id="SSF103473">
    <property type="entry name" value="MFS general substrate transporter"/>
    <property type="match status" value="1"/>
</dbReference>
<feature type="transmembrane region" description="Helical" evidence="8">
    <location>
        <begin position="68"/>
        <end position="89"/>
    </location>
</feature>
<keyword evidence="11" id="KW-1185">Reference proteome</keyword>
<dbReference type="InterPro" id="IPR003663">
    <property type="entry name" value="Sugar/inositol_transpt"/>
</dbReference>
<protein>
    <submittedName>
        <fullName evidence="10">General substrate transporter</fullName>
    </submittedName>
</protein>
<name>A0A2I2GGM5_9EURO</name>
<dbReference type="InterPro" id="IPR020846">
    <property type="entry name" value="MFS_dom"/>
</dbReference>
<evidence type="ECO:0000256" key="2">
    <source>
        <dbReference type="ARBA" id="ARBA00010992"/>
    </source>
</evidence>
<evidence type="ECO:0000256" key="6">
    <source>
        <dbReference type="ARBA" id="ARBA00023136"/>
    </source>
</evidence>
<dbReference type="PRINTS" id="PR00171">
    <property type="entry name" value="SUGRTRNSPORT"/>
</dbReference>
<evidence type="ECO:0000259" key="9">
    <source>
        <dbReference type="PROSITE" id="PS50850"/>
    </source>
</evidence>
<dbReference type="InterPro" id="IPR050360">
    <property type="entry name" value="MFS_Sugar_Transporters"/>
</dbReference>
<dbReference type="InterPro" id="IPR005828">
    <property type="entry name" value="MFS_sugar_transport-like"/>
</dbReference>
<comment type="similarity">
    <text evidence="2 7">Belongs to the major facilitator superfamily. Sugar transporter (TC 2.A.1.1) family.</text>
</comment>
<evidence type="ECO:0000313" key="11">
    <source>
        <dbReference type="Proteomes" id="UP000234275"/>
    </source>
</evidence>
<dbReference type="Pfam" id="PF00083">
    <property type="entry name" value="Sugar_tr"/>
    <property type="match status" value="1"/>
</dbReference>
<keyword evidence="4 8" id="KW-0812">Transmembrane</keyword>
<keyword evidence="6 8" id="KW-0472">Membrane</keyword>
<evidence type="ECO:0000256" key="5">
    <source>
        <dbReference type="ARBA" id="ARBA00022989"/>
    </source>
</evidence>
<comment type="subcellular location">
    <subcellularLocation>
        <location evidence="1">Membrane</location>
        <topology evidence="1">Multi-pass membrane protein</topology>
    </subcellularLocation>
</comment>
<dbReference type="VEuPathDB" id="FungiDB:P170DRAFT_401834"/>
<feature type="transmembrane region" description="Helical" evidence="8">
    <location>
        <begin position="154"/>
        <end position="173"/>
    </location>
</feature>
<dbReference type="STRING" id="1392250.A0A2I2GGM5"/>
<dbReference type="Gene3D" id="1.20.1250.20">
    <property type="entry name" value="MFS general substrate transporter like domains"/>
    <property type="match status" value="1"/>
</dbReference>
<evidence type="ECO:0000256" key="1">
    <source>
        <dbReference type="ARBA" id="ARBA00004141"/>
    </source>
</evidence>
<dbReference type="NCBIfam" id="TIGR00879">
    <property type="entry name" value="SP"/>
    <property type="match status" value="1"/>
</dbReference>
<keyword evidence="3 7" id="KW-0813">Transport</keyword>
<dbReference type="Proteomes" id="UP000234275">
    <property type="component" value="Unassembled WGS sequence"/>
</dbReference>
<dbReference type="PANTHER" id="PTHR48022:SF10">
    <property type="entry name" value="MAJOR FACILITATOR SUPERFAMILY (MFS) PROFILE DOMAIN-CONTAINING PROTEIN"/>
    <property type="match status" value="1"/>
</dbReference>